<evidence type="ECO:0000313" key="1">
    <source>
        <dbReference type="EMBL" id="GGR89085.1"/>
    </source>
</evidence>
<dbReference type="Proteomes" id="UP000644548">
    <property type="component" value="Unassembled WGS sequence"/>
</dbReference>
<evidence type="ECO:0000313" key="2">
    <source>
        <dbReference type="Proteomes" id="UP000644548"/>
    </source>
</evidence>
<name>A0ABQ2S1J6_9DEIO</name>
<accession>A0ABQ2S1J6</accession>
<comment type="caution">
    <text evidence="1">The sequence shown here is derived from an EMBL/GenBank/DDBJ whole genome shotgun (WGS) entry which is preliminary data.</text>
</comment>
<dbReference type="EMBL" id="BMQN01000002">
    <property type="protein sequence ID" value="GGR89085.1"/>
    <property type="molecule type" value="Genomic_DNA"/>
</dbReference>
<reference evidence="2" key="1">
    <citation type="journal article" date="2019" name="Int. J. Syst. Evol. Microbiol.">
        <title>The Global Catalogue of Microorganisms (GCM) 10K type strain sequencing project: providing services to taxonomists for standard genome sequencing and annotation.</title>
        <authorList>
            <consortium name="The Broad Institute Genomics Platform"/>
            <consortium name="The Broad Institute Genome Sequencing Center for Infectious Disease"/>
            <person name="Wu L."/>
            <person name="Ma J."/>
        </authorList>
    </citation>
    <scope>NUCLEOTIDE SEQUENCE [LARGE SCALE GENOMIC DNA]</scope>
    <source>
        <strain evidence="2">JCM 31405</strain>
    </source>
</reference>
<gene>
    <name evidence="1" type="ORF">GCM10008960_15150</name>
</gene>
<sequence>MTPVKPDVPQSLHLARLAQGSPGEWVRLPGGRVRVVNLSGTLSGPAETGWLLCLSGEAVVDLPLSNFVRLRPAEGYRVRAEEPWTAFGTKDGTVLILTPDEERQTTSRPS</sequence>
<protein>
    <submittedName>
        <fullName evidence="1">Uncharacterized protein</fullName>
    </submittedName>
</protein>
<proteinExistence type="predicted"/>
<organism evidence="1 2">
    <name type="scientific">Deinococcus sedimenti</name>
    <dbReference type="NCBI Taxonomy" id="1867090"/>
    <lineage>
        <taxon>Bacteria</taxon>
        <taxon>Thermotogati</taxon>
        <taxon>Deinococcota</taxon>
        <taxon>Deinococci</taxon>
        <taxon>Deinococcales</taxon>
        <taxon>Deinococcaceae</taxon>
        <taxon>Deinococcus</taxon>
    </lineage>
</organism>
<keyword evidence="2" id="KW-1185">Reference proteome</keyword>